<evidence type="ECO:0000313" key="2">
    <source>
        <dbReference type="EMBL" id="AXC13332.1"/>
    </source>
</evidence>
<dbReference type="Proteomes" id="UP000253606">
    <property type="component" value="Chromosome"/>
</dbReference>
<organism evidence="2 3">
    <name type="scientific">Acidisarcina polymorpha</name>
    <dbReference type="NCBI Taxonomy" id="2211140"/>
    <lineage>
        <taxon>Bacteria</taxon>
        <taxon>Pseudomonadati</taxon>
        <taxon>Acidobacteriota</taxon>
        <taxon>Terriglobia</taxon>
        <taxon>Terriglobales</taxon>
        <taxon>Acidobacteriaceae</taxon>
        <taxon>Acidisarcina</taxon>
    </lineage>
</organism>
<dbReference type="InterPro" id="IPR036237">
    <property type="entry name" value="Xyl_isomerase-like_sf"/>
</dbReference>
<reference evidence="2 3" key="1">
    <citation type="journal article" date="2018" name="Front. Microbiol.">
        <title>Hydrolytic Capabilities as a Key to Environmental Success: Chitinolytic and Cellulolytic Acidobacteria From Acidic Sub-arctic Soils and Boreal Peatlands.</title>
        <authorList>
            <person name="Belova S.E."/>
            <person name="Ravin N.V."/>
            <person name="Pankratov T.A."/>
            <person name="Rakitin A.L."/>
            <person name="Ivanova A.A."/>
            <person name="Beletsky A.V."/>
            <person name="Mardanov A.V."/>
            <person name="Sinninghe Damste J.S."/>
            <person name="Dedysh S.N."/>
        </authorList>
    </citation>
    <scope>NUCLEOTIDE SEQUENCE [LARGE SCALE GENOMIC DNA]</scope>
    <source>
        <strain evidence="2 3">SBC82</strain>
    </source>
</reference>
<dbReference type="InterPro" id="IPR013022">
    <property type="entry name" value="Xyl_isomerase-like_TIM-brl"/>
</dbReference>
<proteinExistence type="predicted"/>
<feature type="domain" description="Xylose isomerase-like TIM barrel" evidence="1">
    <location>
        <begin position="26"/>
        <end position="251"/>
    </location>
</feature>
<sequence>MKIGVSAFAWTSDFGAPHLELLPGLRELGLQGVEVPMFDPGTLPVGGVRNACERNGLTCTVCALLPKQYNPISPEREARLGALRHLQQCIEATAAMGAHLLGGPLFAPIGYLPEHRPTEDEWSWATEVFQSLGDSLAANDVTLSIEPVNRSETFFLRTAAEASRLCELIVNPRIGVTIDTFHANIEERDIAGAIRSLGRHLKHIHASENDRGPLGRGHVPFLEIVNTLEEIKFDGFVMIEGFGYSPPEKNAPGYLWACPDVSPEAFVTESLRFLKEISPGTEAWLPSTVVGER</sequence>
<dbReference type="Pfam" id="PF01261">
    <property type="entry name" value="AP_endonuc_2"/>
    <property type="match status" value="1"/>
</dbReference>
<name>A0A2Z5G2J6_9BACT</name>
<keyword evidence="3" id="KW-1185">Reference proteome</keyword>
<dbReference type="SUPFAM" id="SSF51658">
    <property type="entry name" value="Xylose isomerase-like"/>
    <property type="match status" value="1"/>
</dbReference>
<dbReference type="KEGG" id="abas:ACPOL_4053"/>
<dbReference type="EMBL" id="CP030840">
    <property type="protein sequence ID" value="AXC13332.1"/>
    <property type="molecule type" value="Genomic_DNA"/>
</dbReference>
<dbReference type="PANTHER" id="PTHR12110">
    <property type="entry name" value="HYDROXYPYRUVATE ISOMERASE"/>
    <property type="match status" value="1"/>
</dbReference>
<dbReference type="AlphaFoldDB" id="A0A2Z5G2J6"/>
<protein>
    <submittedName>
        <fullName evidence="2">D-tagatose 3-epimerase</fullName>
    </submittedName>
</protein>
<gene>
    <name evidence="2" type="ORF">ACPOL_4053</name>
</gene>
<accession>A0A2Z5G2J6</accession>
<dbReference type="RefSeq" id="WP_161557431.1">
    <property type="nucleotide sequence ID" value="NZ_CP030840.1"/>
</dbReference>
<evidence type="ECO:0000259" key="1">
    <source>
        <dbReference type="Pfam" id="PF01261"/>
    </source>
</evidence>
<dbReference type="PANTHER" id="PTHR12110:SF41">
    <property type="entry name" value="INOSOSE DEHYDRATASE"/>
    <property type="match status" value="1"/>
</dbReference>
<evidence type="ECO:0000313" key="3">
    <source>
        <dbReference type="Proteomes" id="UP000253606"/>
    </source>
</evidence>
<dbReference type="Gene3D" id="3.20.20.150">
    <property type="entry name" value="Divalent-metal-dependent TIM barrel enzymes"/>
    <property type="match status" value="1"/>
</dbReference>
<dbReference type="InterPro" id="IPR050312">
    <property type="entry name" value="IolE/XylAMocC-like"/>
</dbReference>